<keyword evidence="1" id="KW-0472">Membrane</keyword>
<reference evidence="2" key="1">
    <citation type="submission" date="2021-09" db="EMBL/GenBank/DDBJ databases">
        <title>Network and meta-omics reveal the key degrader and cooperation patterns in an efficient 1,4-dioxane-degrading microbial community.</title>
        <authorList>
            <person name="Dai C."/>
        </authorList>
    </citation>
    <scope>NUCLEOTIDE SEQUENCE</scope>
    <source>
        <strain evidence="2">ZM13</strain>
    </source>
</reference>
<dbReference type="EMBL" id="CP083239">
    <property type="protein sequence ID" value="UOK71155.1"/>
    <property type="molecule type" value="Genomic_DNA"/>
</dbReference>
<feature type="transmembrane region" description="Helical" evidence="1">
    <location>
        <begin position="24"/>
        <end position="48"/>
    </location>
</feature>
<name>A0A9E7A124_9HYPH</name>
<gene>
    <name evidence="2" type="ORF">K9D25_00030</name>
</gene>
<dbReference type="AlphaFoldDB" id="A0A9E7A124"/>
<accession>A0A9E7A124</accession>
<dbReference type="KEGG" id="apol:K9D25_00030"/>
<keyword evidence="1" id="KW-1133">Transmembrane helix</keyword>
<feature type="transmembrane region" description="Helical" evidence="1">
    <location>
        <begin position="136"/>
        <end position="157"/>
    </location>
</feature>
<dbReference type="Proteomes" id="UP000831684">
    <property type="component" value="Chromosome"/>
</dbReference>
<evidence type="ECO:0000313" key="3">
    <source>
        <dbReference type="Proteomes" id="UP000831684"/>
    </source>
</evidence>
<sequence length="160" mass="16675">MEELWGTLAALADWPGARALRASWIAYLLVNAAHILGVALLLGAILVLDLRLLGAFGAVPLAVMGPLQLRVAAFGLGLAVLTGAWLFSIRPIDYAANPAFQIKLALLAAALANSGLQHTNADFRRAMTGAPVTPAVRACAAASIVLWIALLVAGRWIGFA</sequence>
<proteinExistence type="predicted"/>
<keyword evidence="1" id="KW-0812">Transmembrane</keyword>
<organism evidence="2 3">
    <name type="scientific">Ancylobacter polymorphus</name>
    <dbReference type="NCBI Taxonomy" id="223390"/>
    <lineage>
        <taxon>Bacteria</taxon>
        <taxon>Pseudomonadati</taxon>
        <taxon>Pseudomonadota</taxon>
        <taxon>Alphaproteobacteria</taxon>
        <taxon>Hyphomicrobiales</taxon>
        <taxon>Xanthobacteraceae</taxon>
        <taxon>Ancylobacter</taxon>
    </lineage>
</organism>
<evidence type="ECO:0000256" key="1">
    <source>
        <dbReference type="SAM" id="Phobius"/>
    </source>
</evidence>
<dbReference type="RefSeq" id="WP_244378056.1">
    <property type="nucleotide sequence ID" value="NZ_CP083239.1"/>
</dbReference>
<protein>
    <submittedName>
        <fullName evidence="2">DUF2214 domain-containing protein</fullName>
    </submittedName>
</protein>
<feature type="transmembrane region" description="Helical" evidence="1">
    <location>
        <begin position="69"/>
        <end position="87"/>
    </location>
</feature>
<evidence type="ECO:0000313" key="2">
    <source>
        <dbReference type="EMBL" id="UOK71155.1"/>
    </source>
</evidence>